<reference evidence="2" key="1">
    <citation type="submission" date="2007-07" db="EMBL/GenBank/DDBJ databases">
        <title>PCAP assembly of the Caenorhabditis remanei genome.</title>
        <authorList>
            <consortium name="The Caenorhabditis remanei Sequencing Consortium"/>
            <person name="Wilson R.K."/>
        </authorList>
    </citation>
    <scope>NUCLEOTIDE SEQUENCE [LARGE SCALE GENOMIC DNA]</scope>
    <source>
        <strain evidence="2">PB4641</strain>
    </source>
</reference>
<dbReference type="Proteomes" id="UP000008281">
    <property type="component" value="Unassembled WGS sequence"/>
</dbReference>
<accession>E3NIN9</accession>
<dbReference type="PANTHER" id="PTHR23362">
    <property type="entry name" value="L-PLASTIN-RELATED"/>
    <property type="match status" value="1"/>
</dbReference>
<gene>
    <name evidence="2" type="ORF">CRE_14347</name>
</gene>
<feature type="domain" description="SPK" evidence="1">
    <location>
        <begin position="14"/>
        <end position="123"/>
    </location>
</feature>
<dbReference type="Pfam" id="PF04435">
    <property type="entry name" value="SPK"/>
    <property type="match status" value="2"/>
</dbReference>
<feature type="domain" description="SPK" evidence="1">
    <location>
        <begin position="135"/>
        <end position="245"/>
    </location>
</feature>
<dbReference type="InterPro" id="IPR006570">
    <property type="entry name" value="SPK_dom"/>
</dbReference>
<evidence type="ECO:0000259" key="1">
    <source>
        <dbReference type="SMART" id="SM00583"/>
    </source>
</evidence>
<sequence>MTCRPKVRKGFMEETNELLAFVIESTKDMRSPVKLEKLCREFKETSGNPNRNIRCLAKKLQTLKIHEMNNLTIDTKVRLIFVLSIPIDPDFFTELQYQANVKIDNHQRIVEYETIGGGLKLSGKHYSRFPETDRKNKRMMMLLARMTETMDYPLPPYFFINEFIAICATSEAKNTAVKRYRELKDKIYWATEYDKVTRMKMMFISGGKVPECFLRELREDALVDVDEKNRIILYQSIDGSLNLQGDHSRSIKMNMFSAHRNSFDIAQLESDEESVEIEEKEETIVDLPSMKRNGRISTNDAEWCPSMRKRSMGDLDFSLLINNGEKSATRNDVMYEEDSILSKRIKEEHAYAVFNNQYIDTIPVQEFIPPNSDSDLIGEIKNEYD</sequence>
<proteinExistence type="predicted"/>
<keyword evidence="3" id="KW-1185">Reference proteome</keyword>
<organism evidence="3">
    <name type="scientific">Caenorhabditis remanei</name>
    <name type="common">Caenorhabditis vulgaris</name>
    <dbReference type="NCBI Taxonomy" id="31234"/>
    <lineage>
        <taxon>Eukaryota</taxon>
        <taxon>Metazoa</taxon>
        <taxon>Ecdysozoa</taxon>
        <taxon>Nematoda</taxon>
        <taxon>Chromadorea</taxon>
        <taxon>Rhabditida</taxon>
        <taxon>Rhabditina</taxon>
        <taxon>Rhabditomorpha</taxon>
        <taxon>Rhabditoidea</taxon>
        <taxon>Rhabditidae</taxon>
        <taxon>Peloderinae</taxon>
        <taxon>Caenorhabditis</taxon>
    </lineage>
</organism>
<dbReference type="OrthoDB" id="5808641at2759"/>
<protein>
    <recommendedName>
        <fullName evidence="1">SPK domain-containing protein</fullName>
    </recommendedName>
</protein>
<dbReference type="InParanoid" id="E3NIN9"/>
<name>E3NIN9_CAERE</name>
<evidence type="ECO:0000313" key="3">
    <source>
        <dbReference type="Proteomes" id="UP000008281"/>
    </source>
</evidence>
<dbReference type="InterPro" id="IPR053315">
    <property type="entry name" value="Peptidase_C14A"/>
</dbReference>
<dbReference type="EMBL" id="DS268709">
    <property type="protein sequence ID" value="EFO99279.1"/>
    <property type="molecule type" value="Genomic_DNA"/>
</dbReference>
<evidence type="ECO:0000313" key="2">
    <source>
        <dbReference type="EMBL" id="EFO99279.1"/>
    </source>
</evidence>
<dbReference type="AlphaFoldDB" id="E3NIN9"/>
<dbReference type="HOGENOM" id="CLU_718124_0_0_1"/>
<dbReference type="SMART" id="SM00583">
    <property type="entry name" value="SPK"/>
    <property type="match status" value="2"/>
</dbReference>